<evidence type="ECO:0000256" key="2">
    <source>
        <dbReference type="ARBA" id="ARBA00023015"/>
    </source>
</evidence>
<evidence type="ECO:0000313" key="7">
    <source>
        <dbReference type="EMBL" id="KAL0071194.1"/>
    </source>
</evidence>
<feature type="region of interest" description="Disordered" evidence="5">
    <location>
        <begin position="82"/>
        <end position="200"/>
    </location>
</feature>
<feature type="compositionally biased region" description="Acidic residues" evidence="5">
    <location>
        <begin position="166"/>
        <end position="179"/>
    </location>
</feature>
<keyword evidence="2" id="KW-0805">Transcription regulation</keyword>
<evidence type="ECO:0000256" key="3">
    <source>
        <dbReference type="ARBA" id="ARBA00023163"/>
    </source>
</evidence>
<dbReference type="SUPFAM" id="SSF159042">
    <property type="entry name" value="Plus3-like"/>
    <property type="match status" value="1"/>
</dbReference>
<comment type="caution">
    <text evidence="7">The sequence shown here is derived from an EMBL/GenBank/DDBJ whole genome shotgun (WGS) entry which is preliminary data.</text>
</comment>
<dbReference type="Proteomes" id="UP001437256">
    <property type="component" value="Unassembled WGS sequence"/>
</dbReference>
<dbReference type="InterPro" id="IPR036128">
    <property type="entry name" value="Plus3-like_sf"/>
</dbReference>
<organism evidence="7 8">
    <name type="scientific">Marasmius tenuissimus</name>
    <dbReference type="NCBI Taxonomy" id="585030"/>
    <lineage>
        <taxon>Eukaryota</taxon>
        <taxon>Fungi</taxon>
        <taxon>Dikarya</taxon>
        <taxon>Basidiomycota</taxon>
        <taxon>Agaricomycotina</taxon>
        <taxon>Agaricomycetes</taxon>
        <taxon>Agaricomycetidae</taxon>
        <taxon>Agaricales</taxon>
        <taxon>Marasmiineae</taxon>
        <taxon>Marasmiaceae</taxon>
        <taxon>Marasmius</taxon>
    </lineage>
</organism>
<evidence type="ECO:0000256" key="5">
    <source>
        <dbReference type="SAM" id="MobiDB-lite"/>
    </source>
</evidence>
<comment type="subcellular location">
    <subcellularLocation>
        <location evidence="1">Nucleus</location>
    </subcellularLocation>
</comment>
<dbReference type="PANTHER" id="PTHR13115">
    <property type="entry name" value="RNA POLYMERASE-ASSOCIATED PROTEIN RTF1 HOMOLOG"/>
    <property type="match status" value="1"/>
</dbReference>
<gene>
    <name evidence="7" type="primary">RTF1</name>
    <name evidence="7" type="ORF">AAF712_001759</name>
</gene>
<keyword evidence="8" id="KW-1185">Reference proteome</keyword>
<feature type="domain" description="Plus3" evidence="6">
    <location>
        <begin position="201"/>
        <end position="333"/>
    </location>
</feature>
<feature type="compositionally biased region" description="Acidic residues" evidence="5">
    <location>
        <begin position="1"/>
        <end position="10"/>
    </location>
</feature>
<proteinExistence type="predicted"/>
<feature type="compositionally biased region" description="Acidic residues" evidence="5">
    <location>
        <begin position="41"/>
        <end position="56"/>
    </location>
</feature>
<feature type="region of interest" description="Disordered" evidence="5">
    <location>
        <begin position="1"/>
        <end position="67"/>
    </location>
</feature>
<feature type="compositionally biased region" description="Basic and acidic residues" evidence="5">
    <location>
        <begin position="82"/>
        <end position="112"/>
    </location>
</feature>
<reference evidence="7 8" key="1">
    <citation type="submission" date="2024-05" db="EMBL/GenBank/DDBJ databases">
        <title>A draft genome resource for the thread blight pathogen Marasmius tenuissimus strain MS-2.</title>
        <authorList>
            <person name="Yulfo-Soto G.E."/>
            <person name="Baruah I.K."/>
            <person name="Amoako-Attah I."/>
            <person name="Bukari Y."/>
            <person name="Meinhardt L.W."/>
            <person name="Bailey B.A."/>
            <person name="Cohen S.P."/>
        </authorList>
    </citation>
    <scope>NUCLEOTIDE SEQUENCE [LARGE SCALE GENOMIC DNA]</scope>
    <source>
        <strain evidence="7 8">MS-2</strain>
    </source>
</reference>
<dbReference type="Gene3D" id="3.90.70.200">
    <property type="entry name" value="Plus-3 domain"/>
    <property type="match status" value="1"/>
</dbReference>
<dbReference type="PANTHER" id="PTHR13115:SF8">
    <property type="entry name" value="RNA POLYMERASE-ASSOCIATED PROTEIN RTF1 HOMOLOG"/>
    <property type="match status" value="1"/>
</dbReference>
<name>A0ABR3ACY7_9AGAR</name>
<keyword evidence="4" id="KW-0539">Nucleus</keyword>
<evidence type="ECO:0000256" key="1">
    <source>
        <dbReference type="ARBA" id="ARBA00004123"/>
    </source>
</evidence>
<feature type="compositionally biased region" description="Basic and acidic residues" evidence="5">
    <location>
        <begin position="126"/>
        <end position="160"/>
    </location>
</feature>
<dbReference type="Pfam" id="PF03126">
    <property type="entry name" value="Plus-3"/>
    <property type="match status" value="1"/>
</dbReference>
<dbReference type="EMBL" id="JBBXMP010000004">
    <property type="protein sequence ID" value="KAL0071194.1"/>
    <property type="molecule type" value="Genomic_DNA"/>
</dbReference>
<feature type="compositionally biased region" description="Basic residues" evidence="5">
    <location>
        <begin position="20"/>
        <end position="38"/>
    </location>
</feature>
<keyword evidence="3" id="KW-0804">Transcription</keyword>
<protein>
    <submittedName>
        <fullName evidence="7">RNA polymerase-associated protein rtf1</fullName>
    </submittedName>
</protein>
<feature type="region of interest" description="Disordered" evidence="5">
    <location>
        <begin position="447"/>
        <end position="471"/>
    </location>
</feature>
<evidence type="ECO:0000259" key="6">
    <source>
        <dbReference type="PROSITE" id="PS51360"/>
    </source>
</evidence>
<dbReference type="SMART" id="SM00719">
    <property type="entry name" value="Plus3"/>
    <property type="match status" value="1"/>
</dbReference>
<dbReference type="InterPro" id="IPR004343">
    <property type="entry name" value="Plus-3_dom"/>
</dbReference>
<dbReference type="PROSITE" id="PS51360">
    <property type="entry name" value="PLUS3"/>
    <property type="match status" value="1"/>
</dbReference>
<sequence>MSDFDDELLELVEAGSEKEKKRKRTKSKSGASSKRRKASVSDDDGPESEEEEDDPYPLEGKYVDEADMNRLLQMSEVEREEILSQRAEERQRIQDKRALQQMVKDQRADGDSVAKAAKRQHTARGATKEKSRKLDELKAKRRAKDEKNKNRDSSPKRERSSSPMDMDMETSSEEEEEEGMISKAEQEEDTYGRRTSEPDTPVTLADLEACRLNRNKLAKHCMMPWFDKYVEGAWVRYLIGSSDDGPVYRICQIDRLCDEASKPYKIDNTTFDRNVELIHGKSRKTFPLDKVSNSSFSPKEFDRFKGQYQSDKIPLPTKNVVAAKVAQLEQLSSQPMTESDIAAMLLRKGQLSTNRPGAHTTFERARLVQERTLAQRRQDYKEVAEIDAKLAEFDAQHGIRSNGASREGTPGVKAQNESKSDVLAMLSEKNRKANAEAVRRAEIMEAEKRRRERKLAMSGSGTATPTDPSARLRTVPRTFNAATPTSRPGTPSNPTLAGAKVEVSAITDSPSQSNGTVKTFEASVIESVEIDLGDF</sequence>
<feature type="region of interest" description="Disordered" evidence="5">
    <location>
        <begin position="398"/>
        <end position="417"/>
    </location>
</feature>
<evidence type="ECO:0000313" key="8">
    <source>
        <dbReference type="Proteomes" id="UP001437256"/>
    </source>
</evidence>
<accession>A0ABR3ACY7</accession>
<evidence type="ECO:0000256" key="4">
    <source>
        <dbReference type="ARBA" id="ARBA00023242"/>
    </source>
</evidence>